<dbReference type="InterPro" id="IPR037185">
    <property type="entry name" value="EmrE-like"/>
</dbReference>
<dbReference type="GO" id="GO:0016020">
    <property type="term" value="C:membrane"/>
    <property type="evidence" value="ECO:0007669"/>
    <property type="project" value="UniProtKB-SubCell"/>
</dbReference>
<evidence type="ECO:0000256" key="2">
    <source>
        <dbReference type="ARBA" id="ARBA00007362"/>
    </source>
</evidence>
<keyword evidence="3 6" id="KW-0812">Transmembrane</keyword>
<organism evidence="9 10">
    <name type="scientific">Lacibacter sediminis</name>
    <dbReference type="NCBI Taxonomy" id="2760713"/>
    <lineage>
        <taxon>Bacteria</taxon>
        <taxon>Pseudomonadati</taxon>
        <taxon>Bacteroidota</taxon>
        <taxon>Chitinophagia</taxon>
        <taxon>Chitinophagales</taxon>
        <taxon>Chitinophagaceae</taxon>
        <taxon>Lacibacter</taxon>
    </lineage>
</organism>
<evidence type="ECO:0000256" key="5">
    <source>
        <dbReference type="ARBA" id="ARBA00023136"/>
    </source>
</evidence>
<dbReference type="Proteomes" id="UP000515344">
    <property type="component" value="Chromosome"/>
</dbReference>
<dbReference type="SUPFAM" id="SSF103481">
    <property type="entry name" value="Multidrug resistance efflux transporter EmrE"/>
    <property type="match status" value="2"/>
</dbReference>
<dbReference type="InterPro" id="IPR050638">
    <property type="entry name" value="AA-Vitamin_Transporters"/>
</dbReference>
<proteinExistence type="inferred from homology"/>
<comment type="subcellular location">
    <subcellularLocation>
        <location evidence="1">Membrane</location>
        <topology evidence="1">Multi-pass membrane protein</topology>
    </subcellularLocation>
</comment>
<evidence type="ECO:0000256" key="3">
    <source>
        <dbReference type="ARBA" id="ARBA00022692"/>
    </source>
</evidence>
<evidence type="ECO:0000256" key="6">
    <source>
        <dbReference type="SAM" id="Phobius"/>
    </source>
</evidence>
<feature type="transmembrane region" description="Helical" evidence="6">
    <location>
        <begin position="265"/>
        <end position="283"/>
    </location>
</feature>
<reference evidence="10" key="1">
    <citation type="submission" date="2020-08" db="EMBL/GenBank/DDBJ databases">
        <title>Lacibacter sp. S13-6-6 genome sequencing.</title>
        <authorList>
            <person name="Jin L."/>
        </authorList>
    </citation>
    <scope>NUCLEOTIDE SEQUENCE [LARGE SCALE GENOMIC DNA]</scope>
    <source>
        <strain evidence="10">S13-6-6</strain>
    </source>
</reference>
<feature type="transmembrane region" description="Helical" evidence="6">
    <location>
        <begin position="147"/>
        <end position="169"/>
    </location>
</feature>
<feature type="transmembrane region" description="Helical" evidence="6">
    <location>
        <begin position="212"/>
        <end position="235"/>
    </location>
</feature>
<feature type="transmembrane region" description="Helical" evidence="6">
    <location>
        <begin position="242"/>
        <end position="259"/>
    </location>
</feature>
<keyword evidence="10" id="KW-1185">Reference proteome</keyword>
<feature type="domain" description="EamA" evidence="8">
    <location>
        <begin position="150"/>
        <end position="283"/>
    </location>
</feature>
<gene>
    <name evidence="9" type="ORF">H4075_08670</name>
</gene>
<dbReference type="PANTHER" id="PTHR32322:SF2">
    <property type="entry name" value="EAMA DOMAIN-CONTAINING PROTEIN"/>
    <property type="match status" value="1"/>
</dbReference>
<evidence type="ECO:0000256" key="4">
    <source>
        <dbReference type="ARBA" id="ARBA00022989"/>
    </source>
</evidence>
<evidence type="ECO:0000313" key="10">
    <source>
        <dbReference type="Proteomes" id="UP000515344"/>
    </source>
</evidence>
<feature type="transmembrane region" description="Helical" evidence="6">
    <location>
        <begin position="123"/>
        <end position="141"/>
    </location>
</feature>
<feature type="domain" description="EamA" evidence="8">
    <location>
        <begin position="5"/>
        <end position="136"/>
    </location>
</feature>
<evidence type="ECO:0000259" key="8">
    <source>
        <dbReference type="Pfam" id="PF00892"/>
    </source>
</evidence>
<keyword evidence="5 6" id="KW-0472">Membrane</keyword>
<dbReference type="AlphaFoldDB" id="A0A7G5XL81"/>
<comment type="similarity">
    <text evidence="2">Belongs to the EamA transporter family.</text>
</comment>
<dbReference type="InterPro" id="IPR000620">
    <property type="entry name" value="EamA_dom"/>
</dbReference>
<dbReference type="KEGG" id="lacs:H4075_08670"/>
<keyword evidence="7" id="KW-0732">Signal</keyword>
<feature type="transmembrane region" description="Helical" evidence="6">
    <location>
        <begin position="32"/>
        <end position="53"/>
    </location>
</feature>
<dbReference type="PANTHER" id="PTHR32322">
    <property type="entry name" value="INNER MEMBRANE TRANSPORTER"/>
    <property type="match status" value="1"/>
</dbReference>
<dbReference type="RefSeq" id="WP_182805970.1">
    <property type="nucleotide sequence ID" value="NZ_CP060007.1"/>
</dbReference>
<name>A0A7G5XL81_9BACT</name>
<protein>
    <submittedName>
        <fullName evidence="9">DMT family transporter</fullName>
    </submittedName>
</protein>
<evidence type="ECO:0000313" key="9">
    <source>
        <dbReference type="EMBL" id="QNA46234.1"/>
    </source>
</evidence>
<evidence type="ECO:0000256" key="7">
    <source>
        <dbReference type="SAM" id="SignalP"/>
    </source>
</evidence>
<dbReference type="EMBL" id="CP060007">
    <property type="protein sequence ID" value="QNA46234.1"/>
    <property type="molecule type" value="Genomic_DNA"/>
</dbReference>
<feature type="transmembrane region" description="Helical" evidence="6">
    <location>
        <begin position="65"/>
        <end position="86"/>
    </location>
</feature>
<evidence type="ECO:0000256" key="1">
    <source>
        <dbReference type="ARBA" id="ARBA00004141"/>
    </source>
</evidence>
<keyword evidence="4 6" id="KW-1133">Transmembrane helix</keyword>
<feature type="transmembrane region" description="Helical" evidence="6">
    <location>
        <begin position="92"/>
        <end position="114"/>
    </location>
</feature>
<feature type="transmembrane region" description="Helical" evidence="6">
    <location>
        <begin position="181"/>
        <end position="200"/>
    </location>
</feature>
<sequence length="293" mass="32370">MNWKYIAAGVFFALLWSSAATATKISLQSAQPFVIAVARFFIGGVGMLVFAHLIWRKRFPKKKEWLFITVYGLLNISLYLGLYVVAMQEVSAGLGSMAVAVNPVLISILSAALFDHKMGTKHWLSLLLCSAGVVVAAWPLLQNSFATVNGILIMLVSMLAYSAGAIYFARAKWSDLHILTINGWQTLIGGVLLIPVLLFTYKSEFNHFDFHFYSGVLWLAIPVSIAAVQLWLWLLKRNAVTASYWLFLCPVFGFIIAAVSLNEPITLFTVAGVLLVTAGLYMVQKNIAAKRKN</sequence>
<dbReference type="Pfam" id="PF00892">
    <property type="entry name" value="EamA"/>
    <property type="match status" value="2"/>
</dbReference>
<feature type="signal peptide" evidence="7">
    <location>
        <begin position="1"/>
        <end position="22"/>
    </location>
</feature>
<feature type="chain" id="PRO_5028866633" evidence="7">
    <location>
        <begin position="23"/>
        <end position="293"/>
    </location>
</feature>
<accession>A0A7G5XL81</accession>